<dbReference type="EMBL" id="BKCJ011923872">
    <property type="protein sequence ID" value="GFD62382.1"/>
    <property type="molecule type" value="Genomic_DNA"/>
</dbReference>
<organism evidence="1">
    <name type="scientific">Tanacetum cinerariifolium</name>
    <name type="common">Dalmatian daisy</name>
    <name type="synonym">Chrysanthemum cinerariifolium</name>
    <dbReference type="NCBI Taxonomy" id="118510"/>
    <lineage>
        <taxon>Eukaryota</taxon>
        <taxon>Viridiplantae</taxon>
        <taxon>Streptophyta</taxon>
        <taxon>Embryophyta</taxon>
        <taxon>Tracheophyta</taxon>
        <taxon>Spermatophyta</taxon>
        <taxon>Magnoliopsida</taxon>
        <taxon>eudicotyledons</taxon>
        <taxon>Gunneridae</taxon>
        <taxon>Pentapetalae</taxon>
        <taxon>asterids</taxon>
        <taxon>campanulids</taxon>
        <taxon>Asterales</taxon>
        <taxon>Asteraceae</taxon>
        <taxon>Asteroideae</taxon>
        <taxon>Anthemideae</taxon>
        <taxon>Anthemidinae</taxon>
        <taxon>Tanacetum</taxon>
    </lineage>
</organism>
<sequence>ALGQPGQIGGVEFDVTFADAKAVTGVQPVDLPGPAFDKIRVGAQGQREVFDVGVVCVPDAQ</sequence>
<dbReference type="AlphaFoldDB" id="A0A699XQQ6"/>
<name>A0A699XQQ6_TANCI</name>
<accession>A0A699XQQ6</accession>
<reference evidence="1" key="1">
    <citation type="journal article" date="2019" name="Sci. Rep.">
        <title>Draft genome of Tanacetum cinerariifolium, the natural source of mosquito coil.</title>
        <authorList>
            <person name="Yamashiro T."/>
            <person name="Shiraishi A."/>
            <person name="Satake H."/>
            <person name="Nakayama K."/>
        </authorList>
    </citation>
    <scope>NUCLEOTIDE SEQUENCE</scope>
</reference>
<protein>
    <submittedName>
        <fullName evidence="1">Uncharacterized protein</fullName>
    </submittedName>
</protein>
<feature type="non-terminal residue" evidence="1">
    <location>
        <position position="61"/>
    </location>
</feature>
<gene>
    <name evidence="1" type="ORF">Tci_934351</name>
</gene>
<comment type="caution">
    <text evidence="1">The sequence shown here is derived from an EMBL/GenBank/DDBJ whole genome shotgun (WGS) entry which is preliminary data.</text>
</comment>
<proteinExistence type="predicted"/>
<feature type="non-terminal residue" evidence="1">
    <location>
        <position position="1"/>
    </location>
</feature>
<evidence type="ECO:0000313" key="1">
    <source>
        <dbReference type="EMBL" id="GFD62382.1"/>
    </source>
</evidence>